<gene>
    <name evidence="2" type="ORF">DB891_15230</name>
</gene>
<proteinExistence type="predicted"/>
<organism evidence="2 3">
    <name type="scientific">Flavobacterium laiguense</name>
    <dbReference type="NCBI Taxonomy" id="2169409"/>
    <lineage>
        <taxon>Bacteria</taxon>
        <taxon>Pseudomonadati</taxon>
        <taxon>Bacteroidota</taxon>
        <taxon>Flavobacteriia</taxon>
        <taxon>Flavobacteriales</taxon>
        <taxon>Flavobacteriaceae</taxon>
        <taxon>Flavobacterium</taxon>
    </lineage>
</organism>
<dbReference type="Proteomes" id="UP000245618">
    <property type="component" value="Unassembled WGS sequence"/>
</dbReference>
<dbReference type="RefSeq" id="WP_116764442.1">
    <property type="nucleotide sequence ID" value="NZ_QCZH01000024.1"/>
</dbReference>
<dbReference type="EMBL" id="QCZH01000024">
    <property type="protein sequence ID" value="PWA06727.1"/>
    <property type="molecule type" value="Genomic_DNA"/>
</dbReference>
<reference evidence="2 3" key="1">
    <citation type="submission" date="2018-04" db="EMBL/GenBank/DDBJ databases">
        <title>Flavobacterium sp. nov., isolated from glacier ice.</title>
        <authorList>
            <person name="Liu Q."/>
            <person name="Xin Y.-H."/>
        </authorList>
    </citation>
    <scope>NUCLEOTIDE SEQUENCE [LARGE SCALE GENOMIC DNA]</scope>
    <source>
        <strain evidence="2 3">LB2P30</strain>
    </source>
</reference>
<evidence type="ECO:0000256" key="1">
    <source>
        <dbReference type="SAM" id="SignalP"/>
    </source>
</evidence>
<dbReference type="SUPFAM" id="SSF52833">
    <property type="entry name" value="Thioredoxin-like"/>
    <property type="match status" value="1"/>
</dbReference>
<dbReference type="AlphaFoldDB" id="A0A2U1JNI4"/>
<dbReference type="InterPro" id="IPR036249">
    <property type="entry name" value="Thioredoxin-like_sf"/>
</dbReference>
<dbReference type="Gene3D" id="3.40.30.10">
    <property type="entry name" value="Glutaredoxin"/>
    <property type="match status" value="1"/>
</dbReference>
<feature type="chain" id="PRO_5015600000" description="Thioredoxin domain-containing protein" evidence="1">
    <location>
        <begin position="20"/>
        <end position="133"/>
    </location>
</feature>
<comment type="caution">
    <text evidence="2">The sequence shown here is derived from an EMBL/GenBank/DDBJ whole genome shotgun (WGS) entry which is preliminary data.</text>
</comment>
<evidence type="ECO:0000313" key="2">
    <source>
        <dbReference type="EMBL" id="PWA06727.1"/>
    </source>
</evidence>
<feature type="signal peptide" evidence="1">
    <location>
        <begin position="1"/>
        <end position="19"/>
    </location>
</feature>
<evidence type="ECO:0000313" key="3">
    <source>
        <dbReference type="Proteomes" id="UP000245618"/>
    </source>
</evidence>
<keyword evidence="1" id="KW-0732">Signal</keyword>
<evidence type="ECO:0008006" key="4">
    <source>
        <dbReference type="Google" id="ProtNLM"/>
    </source>
</evidence>
<name>A0A2U1JNI4_9FLAO</name>
<protein>
    <recommendedName>
        <fullName evidence="4">Thioredoxin domain-containing protein</fullName>
    </recommendedName>
</protein>
<accession>A0A2U1JNI4</accession>
<dbReference type="OrthoDB" id="680862at2"/>
<keyword evidence="3" id="KW-1185">Reference proteome</keyword>
<sequence length="133" mass="14690">MKNLKLVVALFLVSFGAFAQTESKVYAVVTKADWCPTCKEHGTRVITEVLPLYKEPVVSILVYDVTDSETKKASSVALESLGIDKEITKRNVTGEIAFINAKTKKIISRISVAKSNEQIKKAFDQAIIKSKLN</sequence>